<feature type="signal peptide" evidence="1">
    <location>
        <begin position="1"/>
        <end position="18"/>
    </location>
</feature>
<dbReference type="EMBL" id="FONW01000003">
    <property type="protein sequence ID" value="SFF21842.1"/>
    <property type="molecule type" value="Genomic_DNA"/>
</dbReference>
<dbReference type="AlphaFoldDB" id="A0A1I2GWN6"/>
<feature type="chain" id="PRO_5036021055" description="Secreted protein" evidence="1">
    <location>
        <begin position="19"/>
        <end position="150"/>
    </location>
</feature>
<dbReference type="Proteomes" id="UP000198964">
    <property type="component" value="Unassembled WGS sequence"/>
</dbReference>
<dbReference type="OrthoDB" id="1120463at2"/>
<accession>A0A1I2GWN6</accession>
<evidence type="ECO:0000256" key="1">
    <source>
        <dbReference type="SAM" id="SignalP"/>
    </source>
</evidence>
<dbReference type="RefSeq" id="WP_093919585.1">
    <property type="nucleotide sequence ID" value="NZ_FONW01000003.1"/>
</dbReference>
<evidence type="ECO:0000313" key="3">
    <source>
        <dbReference type="EMBL" id="TDN99942.1"/>
    </source>
</evidence>
<keyword evidence="1" id="KW-0732">Signal</keyword>
<evidence type="ECO:0000313" key="4">
    <source>
        <dbReference type="Proteomes" id="UP000198964"/>
    </source>
</evidence>
<proteinExistence type="predicted"/>
<dbReference type="STRING" id="655355.SAMN05216283_103160"/>
<reference evidence="2 4" key="1">
    <citation type="submission" date="2016-10" db="EMBL/GenBank/DDBJ databases">
        <authorList>
            <person name="de Groot N.N."/>
        </authorList>
    </citation>
    <scope>NUCLEOTIDE SEQUENCE [LARGE SCALE GENOMIC DNA]</scope>
    <source>
        <strain evidence="2 4">CGMCC 1.9156</strain>
    </source>
</reference>
<organism evidence="2 4">
    <name type="scientific">Sunxiuqinia elliptica</name>
    <dbReference type="NCBI Taxonomy" id="655355"/>
    <lineage>
        <taxon>Bacteria</taxon>
        <taxon>Pseudomonadati</taxon>
        <taxon>Bacteroidota</taxon>
        <taxon>Bacteroidia</taxon>
        <taxon>Marinilabiliales</taxon>
        <taxon>Prolixibacteraceae</taxon>
        <taxon>Sunxiuqinia</taxon>
    </lineage>
</organism>
<evidence type="ECO:0000313" key="5">
    <source>
        <dbReference type="Proteomes" id="UP000294848"/>
    </source>
</evidence>
<reference evidence="3 5" key="2">
    <citation type="submission" date="2019-03" db="EMBL/GenBank/DDBJ databases">
        <title>Freshwater and sediment microbial communities from various areas in North America, analyzing microbe dynamics in response to fracking.</title>
        <authorList>
            <person name="Lamendella R."/>
        </authorList>
    </citation>
    <scope>NUCLEOTIDE SEQUENCE [LARGE SCALE GENOMIC DNA]</scope>
    <source>
        <strain evidence="3 5">114D</strain>
    </source>
</reference>
<protein>
    <recommendedName>
        <fullName evidence="6">Secreted protein</fullName>
    </recommendedName>
</protein>
<sequence length="150" mass="17495">MKFTVCLCCILIAVSSKAQEIYQFKQIACNFPEVKECTYDKLLGETLSVKLEQFRQVYTKNVNCGPPSYTASLEIRKPDLYYSIEKLTHHFRKCKRKETLSQEKIEKDMVDIINKSIVIFNQETDSIEEELRQANNSEEIIGVFDRIVIQ</sequence>
<gene>
    <name evidence="3" type="ORF">DET52_106155</name>
    <name evidence="2" type="ORF">SAMN05216283_103160</name>
</gene>
<name>A0A1I2GWN6_9BACT</name>
<evidence type="ECO:0008006" key="6">
    <source>
        <dbReference type="Google" id="ProtNLM"/>
    </source>
</evidence>
<keyword evidence="4" id="KW-1185">Reference proteome</keyword>
<dbReference type="Proteomes" id="UP000294848">
    <property type="component" value="Unassembled WGS sequence"/>
</dbReference>
<dbReference type="EMBL" id="SNWI01000006">
    <property type="protein sequence ID" value="TDN99942.1"/>
    <property type="molecule type" value="Genomic_DNA"/>
</dbReference>
<evidence type="ECO:0000313" key="2">
    <source>
        <dbReference type="EMBL" id="SFF21842.1"/>
    </source>
</evidence>